<dbReference type="InterPro" id="IPR017907">
    <property type="entry name" value="Znf_RING_CS"/>
</dbReference>
<evidence type="ECO:0000256" key="5">
    <source>
        <dbReference type="ARBA" id="ARBA00022679"/>
    </source>
</evidence>
<keyword evidence="5 14" id="KW-0808">Transferase</keyword>
<evidence type="ECO:0000256" key="1">
    <source>
        <dbReference type="ARBA" id="ARBA00000900"/>
    </source>
</evidence>
<dbReference type="PANTHER" id="PTHR23163">
    <property type="entry name" value="RING FINGER PROTEIN-RELATED"/>
    <property type="match status" value="1"/>
</dbReference>
<dbReference type="GO" id="GO:0006325">
    <property type="term" value="P:chromatin organization"/>
    <property type="evidence" value="ECO:0007669"/>
    <property type="project" value="UniProtKB-KW"/>
</dbReference>
<evidence type="ECO:0000256" key="9">
    <source>
        <dbReference type="ARBA" id="ARBA00022833"/>
    </source>
</evidence>
<evidence type="ECO:0000256" key="10">
    <source>
        <dbReference type="ARBA" id="ARBA00022853"/>
    </source>
</evidence>
<evidence type="ECO:0000256" key="15">
    <source>
        <dbReference type="SAM" id="Coils"/>
    </source>
</evidence>
<keyword evidence="10 14" id="KW-0156">Chromatin regulator</keyword>
<evidence type="ECO:0000256" key="2">
    <source>
        <dbReference type="ARBA" id="ARBA00004123"/>
    </source>
</evidence>
<evidence type="ECO:0000313" key="17">
    <source>
        <dbReference type="EMBL" id="GJN37144.1"/>
    </source>
</evidence>
<dbReference type="Gene3D" id="3.30.40.10">
    <property type="entry name" value="Zinc/RING finger domain, C3HC4 (zinc finger)"/>
    <property type="match status" value="1"/>
</dbReference>
<evidence type="ECO:0000256" key="8">
    <source>
        <dbReference type="ARBA" id="ARBA00022786"/>
    </source>
</evidence>
<keyword evidence="9 14" id="KW-0862">Zinc</keyword>
<name>A0AAV5FQK5_ELECO</name>
<keyword evidence="11 14" id="KW-0175">Coiled coil</keyword>
<gene>
    <name evidence="17" type="primary">gb26069</name>
    <name evidence="17" type="ORF">PR202_gb26069</name>
</gene>
<comment type="subcellular location">
    <subcellularLocation>
        <location evidence="2 14">Nucleus</location>
    </subcellularLocation>
</comment>
<comment type="catalytic activity">
    <reaction evidence="1 14">
        <text>S-ubiquitinyl-[E2 ubiquitin-conjugating enzyme]-L-cysteine + [acceptor protein]-L-lysine = [E2 ubiquitin-conjugating enzyme]-L-cysteine + N(6)-ubiquitinyl-[acceptor protein]-L-lysine.</text>
        <dbReference type="EC" id="2.3.2.27"/>
    </reaction>
</comment>
<evidence type="ECO:0000256" key="11">
    <source>
        <dbReference type="ARBA" id="ARBA00023054"/>
    </source>
</evidence>
<dbReference type="PANTHER" id="PTHR23163:SF0">
    <property type="entry name" value="E3 UBIQUITIN-PROTEIN LIGASE BRE1"/>
    <property type="match status" value="1"/>
</dbReference>
<dbReference type="SUPFAM" id="SSF57850">
    <property type="entry name" value="RING/U-box"/>
    <property type="match status" value="1"/>
</dbReference>
<comment type="pathway">
    <text evidence="3 14">Protein modification; protein ubiquitination.</text>
</comment>
<dbReference type="PROSITE" id="PS00518">
    <property type="entry name" value="ZF_RING_1"/>
    <property type="match status" value="1"/>
</dbReference>
<dbReference type="EMBL" id="BQKI01000093">
    <property type="protein sequence ID" value="GJN37144.1"/>
    <property type="molecule type" value="Genomic_DNA"/>
</dbReference>
<comment type="similarity">
    <text evidence="4 14">Belongs to the BRE1 family.</text>
</comment>
<reference evidence="17" key="1">
    <citation type="journal article" date="2018" name="DNA Res.">
        <title>Multiple hybrid de novo genome assembly of finger millet, an orphan allotetraploid crop.</title>
        <authorList>
            <person name="Hatakeyama M."/>
            <person name="Aluri S."/>
            <person name="Balachadran M.T."/>
            <person name="Sivarajan S.R."/>
            <person name="Patrignani A."/>
            <person name="Gruter S."/>
            <person name="Poveda L."/>
            <person name="Shimizu-Inatsugi R."/>
            <person name="Baeten J."/>
            <person name="Francoijs K.J."/>
            <person name="Nataraja K.N."/>
            <person name="Reddy Y.A.N."/>
            <person name="Phadnis S."/>
            <person name="Ravikumar R.L."/>
            <person name="Schlapbach R."/>
            <person name="Sreeman S.M."/>
            <person name="Shimizu K.K."/>
        </authorList>
    </citation>
    <scope>NUCLEOTIDE SEQUENCE</scope>
</reference>
<keyword evidence="7 13" id="KW-0863">Zinc-finger</keyword>
<keyword evidence="12 14" id="KW-0539">Nucleus</keyword>
<dbReference type="CDD" id="cd16499">
    <property type="entry name" value="RING-HC_Bre1-like"/>
    <property type="match status" value="1"/>
</dbReference>
<dbReference type="GO" id="GO:0016567">
    <property type="term" value="P:protein ubiquitination"/>
    <property type="evidence" value="ECO:0007669"/>
    <property type="project" value="UniProtKB-UniRule"/>
</dbReference>
<dbReference type="Pfam" id="PF13923">
    <property type="entry name" value="zf-C3HC4_2"/>
    <property type="match status" value="1"/>
</dbReference>
<evidence type="ECO:0000256" key="14">
    <source>
        <dbReference type="RuleBase" id="RU365038"/>
    </source>
</evidence>
<dbReference type="Proteomes" id="UP001054889">
    <property type="component" value="Unassembled WGS sequence"/>
</dbReference>
<evidence type="ECO:0000259" key="16">
    <source>
        <dbReference type="PROSITE" id="PS50089"/>
    </source>
</evidence>
<sequence length="698" mass="80359">MSTCLHVQDPPKLAMSRPLDFAVLKYKNQKLAEQLEVHKFEFRALESKFNDLKEKQRTHNETLVLVKSSWDRLVANLESVSVCKSESPRLDYSTGSQAPSTITELNPFPFLFSTTRYAGLHPPCCKAQVRDKQRELHDLQATHKELTELISKRLEEIRRLHKERIEILNKLATFQNILTDFKSIRSSKAFQLVNDQLQKSQAELNHYRTLVEKLQVDMDTFVWQERQFNLKVDLAEIPQKVSAYCVSRIADLEKDVQRLSRNKVISEFRALVSSSIPREMGAMQRELSRHKDASLDLHSLRAEVHSLSSILTRKEQKIEETSCRSARAGSDICELKSAVQDLTENTQEFKLFLELYKHESADSRQLMESRDRELSEWARVHVLKFSLDESKLEQRVIAANEAEAMSQQRLATAEAEITELGQKLETSRRDLVRQSDILKSKHEECEAYMLEIESIGQAYEDIQTQNQQLLQQIIERDDHNTKLFMEGVKAKQSHDALHSEVLTLQRNLQQASTLMDLYNQKIVRLEDQLRSWSERVRTLAEDGMQLSVLLGNSQSKLVGMQGEAPKLRQSMDEVQGKVGSNRLEVAELLIDLEKESCTPRFSKKRIEDDLDMMSSKASSLRAKADKSAVLQKLHHEVKEYRGILKCGVCHDRQKEVVIAKCYHLFCNQCIQKSLGNRQKRCPSCGLSFGVNDVKSIYI</sequence>
<dbReference type="GO" id="GO:0008270">
    <property type="term" value="F:zinc ion binding"/>
    <property type="evidence" value="ECO:0007669"/>
    <property type="project" value="UniProtKB-KW"/>
</dbReference>
<proteinExistence type="inferred from homology"/>
<dbReference type="GO" id="GO:0005634">
    <property type="term" value="C:nucleus"/>
    <property type="evidence" value="ECO:0007669"/>
    <property type="project" value="UniProtKB-SubCell"/>
</dbReference>
<dbReference type="AlphaFoldDB" id="A0AAV5FQK5"/>
<keyword evidence="8 14" id="KW-0833">Ubl conjugation pathway</keyword>
<evidence type="ECO:0000256" key="3">
    <source>
        <dbReference type="ARBA" id="ARBA00004906"/>
    </source>
</evidence>
<keyword evidence="6 14" id="KW-0479">Metal-binding</keyword>
<dbReference type="PROSITE" id="PS50089">
    <property type="entry name" value="ZF_RING_2"/>
    <property type="match status" value="1"/>
</dbReference>
<dbReference type="SMART" id="SM00184">
    <property type="entry name" value="RING"/>
    <property type="match status" value="1"/>
</dbReference>
<dbReference type="GO" id="GO:0061630">
    <property type="term" value="F:ubiquitin protein ligase activity"/>
    <property type="evidence" value="ECO:0007669"/>
    <property type="project" value="UniProtKB-EC"/>
</dbReference>
<evidence type="ECO:0000256" key="13">
    <source>
        <dbReference type="PROSITE-ProRule" id="PRU00175"/>
    </source>
</evidence>
<dbReference type="InterPro" id="IPR013956">
    <property type="entry name" value="E3_ubiquit_lig_Bre1"/>
</dbReference>
<evidence type="ECO:0000256" key="4">
    <source>
        <dbReference type="ARBA" id="ARBA00005555"/>
    </source>
</evidence>
<accession>A0AAV5FQK5</accession>
<evidence type="ECO:0000256" key="6">
    <source>
        <dbReference type="ARBA" id="ARBA00022723"/>
    </source>
</evidence>
<dbReference type="InterPro" id="IPR013083">
    <property type="entry name" value="Znf_RING/FYVE/PHD"/>
</dbReference>
<protein>
    <recommendedName>
        <fullName evidence="14">E3 ubiquitin protein ligase</fullName>
        <ecNumber evidence="14">2.3.2.27</ecNumber>
    </recommendedName>
</protein>
<comment type="caution">
    <text evidence="17">The sequence shown here is derived from an EMBL/GenBank/DDBJ whole genome shotgun (WGS) entry which is preliminary data.</text>
</comment>
<evidence type="ECO:0000256" key="7">
    <source>
        <dbReference type="ARBA" id="ARBA00022771"/>
    </source>
</evidence>
<evidence type="ECO:0000256" key="12">
    <source>
        <dbReference type="ARBA" id="ARBA00023242"/>
    </source>
</evidence>
<keyword evidence="18" id="KW-1185">Reference proteome</keyword>
<dbReference type="EC" id="2.3.2.27" evidence="14"/>
<reference evidence="17" key="2">
    <citation type="submission" date="2021-12" db="EMBL/GenBank/DDBJ databases">
        <title>Resequencing data analysis of finger millet.</title>
        <authorList>
            <person name="Hatakeyama M."/>
            <person name="Aluri S."/>
            <person name="Balachadran M.T."/>
            <person name="Sivarajan S.R."/>
            <person name="Poveda L."/>
            <person name="Shimizu-Inatsugi R."/>
            <person name="Schlapbach R."/>
            <person name="Sreeman S.M."/>
            <person name="Shimizu K.K."/>
        </authorList>
    </citation>
    <scope>NUCLEOTIDE SEQUENCE</scope>
</reference>
<feature type="coiled-coil region" evidence="15">
    <location>
        <begin position="410"/>
        <end position="472"/>
    </location>
</feature>
<dbReference type="GO" id="GO:0033503">
    <property type="term" value="C:HULC complex"/>
    <property type="evidence" value="ECO:0007669"/>
    <property type="project" value="TreeGrafter"/>
</dbReference>
<feature type="coiled-coil region" evidence="15">
    <location>
        <begin position="508"/>
        <end position="542"/>
    </location>
</feature>
<organism evidence="17 18">
    <name type="scientific">Eleusine coracana subsp. coracana</name>
    <dbReference type="NCBI Taxonomy" id="191504"/>
    <lineage>
        <taxon>Eukaryota</taxon>
        <taxon>Viridiplantae</taxon>
        <taxon>Streptophyta</taxon>
        <taxon>Embryophyta</taxon>
        <taxon>Tracheophyta</taxon>
        <taxon>Spermatophyta</taxon>
        <taxon>Magnoliopsida</taxon>
        <taxon>Liliopsida</taxon>
        <taxon>Poales</taxon>
        <taxon>Poaceae</taxon>
        <taxon>PACMAD clade</taxon>
        <taxon>Chloridoideae</taxon>
        <taxon>Cynodonteae</taxon>
        <taxon>Eleusininae</taxon>
        <taxon>Eleusine</taxon>
    </lineage>
</organism>
<feature type="domain" description="RING-type" evidence="16">
    <location>
        <begin position="646"/>
        <end position="684"/>
    </location>
</feature>
<dbReference type="InterPro" id="IPR001841">
    <property type="entry name" value="Znf_RING"/>
</dbReference>
<evidence type="ECO:0000313" key="18">
    <source>
        <dbReference type="Proteomes" id="UP001054889"/>
    </source>
</evidence>